<proteinExistence type="predicted"/>
<protein>
    <submittedName>
        <fullName evidence="2">Uncharacterized protein</fullName>
    </submittedName>
</protein>
<comment type="caution">
    <text evidence="2">The sequence shown here is derived from an EMBL/GenBank/DDBJ whole genome shotgun (WGS) entry which is preliminary data.</text>
</comment>
<keyword evidence="3" id="KW-1185">Reference proteome</keyword>
<reference evidence="2 3" key="1">
    <citation type="submission" date="2017-09" db="EMBL/GenBank/DDBJ databases">
        <title>Comparative genomics of rhizobia isolated from Phaseolus vulgaris in China.</title>
        <authorList>
            <person name="Tong W."/>
        </authorList>
    </citation>
    <scope>NUCLEOTIDE SEQUENCE [LARGE SCALE GENOMIC DNA]</scope>
    <source>
        <strain evidence="2 3">FH14</strain>
    </source>
</reference>
<evidence type="ECO:0000256" key="1">
    <source>
        <dbReference type="SAM" id="MobiDB-lite"/>
    </source>
</evidence>
<feature type="region of interest" description="Disordered" evidence="1">
    <location>
        <begin position="35"/>
        <end position="60"/>
    </location>
</feature>
<feature type="compositionally biased region" description="Basic and acidic residues" evidence="1">
    <location>
        <begin position="47"/>
        <end position="60"/>
    </location>
</feature>
<accession>A0ABX4JQF4</accession>
<dbReference type="Proteomes" id="UP000219914">
    <property type="component" value="Unassembled WGS sequence"/>
</dbReference>
<dbReference type="EMBL" id="NWSY01000018">
    <property type="protein sequence ID" value="PDT21385.1"/>
    <property type="molecule type" value="Genomic_DNA"/>
</dbReference>
<evidence type="ECO:0000313" key="2">
    <source>
        <dbReference type="EMBL" id="PDT21385.1"/>
    </source>
</evidence>
<gene>
    <name evidence="2" type="ORF">CO674_22580</name>
</gene>
<evidence type="ECO:0000313" key="3">
    <source>
        <dbReference type="Proteomes" id="UP000219914"/>
    </source>
</evidence>
<name>A0ABX4JQF4_9HYPH</name>
<sequence length="60" mass="7006">MKMPFQCQEGYVPTNRAWPHWFPATERQAKTPRCRYAAEEMSEEGYEDHGVSEKEAEGRA</sequence>
<organism evidence="2 3">
    <name type="scientific">Rhizobium hidalgonense</name>
    <dbReference type="NCBI Taxonomy" id="1538159"/>
    <lineage>
        <taxon>Bacteria</taxon>
        <taxon>Pseudomonadati</taxon>
        <taxon>Pseudomonadota</taxon>
        <taxon>Alphaproteobacteria</taxon>
        <taxon>Hyphomicrobiales</taxon>
        <taxon>Rhizobiaceae</taxon>
        <taxon>Rhizobium/Agrobacterium group</taxon>
        <taxon>Rhizobium</taxon>
    </lineage>
</organism>